<proteinExistence type="inferred from homology"/>
<dbReference type="PANTHER" id="PTHR22934:SF25">
    <property type="entry name" value="DEVELOPMENTAL REGULATORY PROTEIN WETA"/>
    <property type="match status" value="1"/>
</dbReference>
<evidence type="ECO:0000256" key="2">
    <source>
        <dbReference type="ARBA" id="ARBA00015342"/>
    </source>
</evidence>
<keyword evidence="10" id="KW-1185">Reference proteome</keyword>
<feature type="region of interest" description="Disordered" evidence="8">
    <location>
        <begin position="358"/>
        <end position="382"/>
    </location>
</feature>
<evidence type="ECO:0000256" key="4">
    <source>
        <dbReference type="ARBA" id="ARBA00023015"/>
    </source>
</evidence>
<feature type="compositionally biased region" description="Low complexity" evidence="8">
    <location>
        <begin position="78"/>
        <end position="102"/>
    </location>
</feature>
<comment type="caution">
    <text evidence="9">The sequence shown here is derived from an EMBL/GenBank/DDBJ whole genome shotgun (WGS) entry which is preliminary data.</text>
</comment>
<keyword evidence="5" id="KW-0010">Activator</keyword>
<evidence type="ECO:0000256" key="1">
    <source>
        <dbReference type="ARBA" id="ARBA00008881"/>
    </source>
</evidence>
<evidence type="ECO:0000256" key="5">
    <source>
        <dbReference type="ARBA" id="ARBA00023159"/>
    </source>
</evidence>
<keyword evidence="3" id="KW-0749">Sporulation</keyword>
<keyword evidence="4" id="KW-0805">Transcription regulation</keyword>
<dbReference type="EMBL" id="ML978711">
    <property type="protein sequence ID" value="KAF2091884.1"/>
    <property type="molecule type" value="Genomic_DNA"/>
</dbReference>
<gene>
    <name evidence="9" type="ORF">K490DRAFT_61321</name>
</gene>
<evidence type="ECO:0000256" key="8">
    <source>
        <dbReference type="SAM" id="MobiDB-lite"/>
    </source>
</evidence>
<comment type="similarity">
    <text evidence="1">Belongs to the wetA family.</text>
</comment>
<reference evidence="9" key="1">
    <citation type="journal article" date="2020" name="Stud. Mycol.">
        <title>101 Dothideomycetes genomes: a test case for predicting lifestyles and emergence of pathogens.</title>
        <authorList>
            <person name="Haridas S."/>
            <person name="Albert R."/>
            <person name="Binder M."/>
            <person name="Bloem J."/>
            <person name="Labutti K."/>
            <person name="Salamov A."/>
            <person name="Andreopoulos B."/>
            <person name="Baker S."/>
            <person name="Barry K."/>
            <person name="Bills G."/>
            <person name="Bluhm B."/>
            <person name="Cannon C."/>
            <person name="Castanera R."/>
            <person name="Culley D."/>
            <person name="Daum C."/>
            <person name="Ezra D."/>
            <person name="Gonzalez J."/>
            <person name="Henrissat B."/>
            <person name="Kuo A."/>
            <person name="Liang C."/>
            <person name="Lipzen A."/>
            <person name="Lutzoni F."/>
            <person name="Magnuson J."/>
            <person name="Mondo S."/>
            <person name="Nolan M."/>
            <person name="Ohm R."/>
            <person name="Pangilinan J."/>
            <person name="Park H.-J."/>
            <person name="Ramirez L."/>
            <person name="Alfaro M."/>
            <person name="Sun H."/>
            <person name="Tritt A."/>
            <person name="Yoshinaga Y."/>
            <person name="Zwiers L.-H."/>
            <person name="Turgeon B."/>
            <person name="Goodwin S."/>
            <person name="Spatafora J."/>
            <person name="Crous P."/>
            <person name="Grigoriev I."/>
        </authorList>
    </citation>
    <scope>NUCLEOTIDE SEQUENCE</scope>
    <source>
        <strain evidence="9">CBS 121410</strain>
    </source>
</reference>
<evidence type="ECO:0000256" key="3">
    <source>
        <dbReference type="ARBA" id="ARBA00022969"/>
    </source>
</evidence>
<feature type="region of interest" description="Disordered" evidence="8">
    <location>
        <begin position="71"/>
        <end position="156"/>
    </location>
</feature>
<evidence type="ECO:0000313" key="9">
    <source>
        <dbReference type="EMBL" id="KAF2091884.1"/>
    </source>
</evidence>
<dbReference type="Proteomes" id="UP000799776">
    <property type="component" value="Unassembled WGS sequence"/>
</dbReference>
<dbReference type="PANTHER" id="PTHR22934">
    <property type="entry name" value="PROTEIN ESC1/WETA-RELATED"/>
    <property type="match status" value="1"/>
</dbReference>
<protein>
    <recommendedName>
        <fullName evidence="2">Developmental regulatory protein wetA</fullName>
    </recommendedName>
</protein>
<dbReference type="AlphaFoldDB" id="A0A9P4M3I0"/>
<evidence type="ECO:0000313" key="10">
    <source>
        <dbReference type="Proteomes" id="UP000799776"/>
    </source>
</evidence>
<dbReference type="GO" id="GO:0030435">
    <property type="term" value="P:sporulation resulting in formation of a cellular spore"/>
    <property type="evidence" value="ECO:0007669"/>
    <property type="project" value="UniProtKB-KW"/>
</dbReference>
<evidence type="ECO:0000256" key="7">
    <source>
        <dbReference type="ARBA" id="ARBA00023321"/>
    </source>
</evidence>
<name>A0A9P4M3I0_9PEZI</name>
<feature type="compositionally biased region" description="Polar residues" evidence="8">
    <location>
        <begin position="371"/>
        <end position="382"/>
    </location>
</feature>
<keyword evidence="6" id="KW-0804">Transcription</keyword>
<sequence length="580" mass="63359">MATSPRVRPATNTITPHHVNGRLCRNGVDMAALRQQLELSMRPRDKELPWFDPYDELFEQYVKTDLLDLSSDNTGEASSSDDLSSLLQVPSSSSGSVPKVEPSPMPNWESRHSESDDTWQQAWRYQPQNAASTNPGNQTSIYPESRGKAAASDPGLFSFEEPCPQVPSDPFLLTHPASPYPNPVPSPTKKFHSLPIRGRKANPAAIRKVSSKGSLQAKMMRPSAYRSGYQDIWAKRIGAAPLSPPPSAKVSQEEAQYGYAYSNNMMYPMPREGIDMDNDLPLTSQAYPARSHVQMTPLASPTEPSSARSSFHQMNDATTAAYVTNQLNDLQTPPQSARVPSSDWTQHSNAAFDFGLAASSDLDNGKEPQPWWSTNNEPQPCQQSAYHHNRFDSLAISTAPSDLASNGLMIQCEPSPFNSMLDAHAPGSSTPPLMYSAQMYGNAPVLQPAHPYPQAQVQAHRITPPSRSPSSTPPLNIHSPRTRHSSSRPQSQHRRKSSSAATGSTPRPAPVGFVNYTPDDSRKILTGVAPSGSSKTKARREKEAAEKRRRLSQAAARAIIEAGGDLQALEREGLLILPEA</sequence>
<organism evidence="9 10">
    <name type="scientific">Saccharata proteae CBS 121410</name>
    <dbReference type="NCBI Taxonomy" id="1314787"/>
    <lineage>
        <taxon>Eukaryota</taxon>
        <taxon>Fungi</taxon>
        <taxon>Dikarya</taxon>
        <taxon>Ascomycota</taxon>
        <taxon>Pezizomycotina</taxon>
        <taxon>Dothideomycetes</taxon>
        <taxon>Dothideomycetes incertae sedis</taxon>
        <taxon>Botryosphaeriales</taxon>
        <taxon>Saccharataceae</taxon>
        <taxon>Saccharata</taxon>
    </lineage>
</organism>
<feature type="region of interest" description="Disordered" evidence="8">
    <location>
        <begin position="446"/>
        <end position="549"/>
    </location>
</feature>
<feature type="compositionally biased region" description="Basic residues" evidence="8">
    <location>
        <begin position="480"/>
        <end position="497"/>
    </location>
</feature>
<feature type="compositionally biased region" description="Low complexity" evidence="8">
    <location>
        <begin position="463"/>
        <end position="474"/>
    </location>
</feature>
<feature type="compositionally biased region" description="Polar residues" evidence="8">
    <location>
        <begin position="118"/>
        <end position="142"/>
    </location>
</feature>
<dbReference type="OrthoDB" id="2575228at2759"/>
<accession>A0A9P4M3I0</accession>
<keyword evidence="7" id="KW-0183">Conidiation</keyword>
<evidence type="ECO:0000256" key="6">
    <source>
        <dbReference type="ARBA" id="ARBA00023163"/>
    </source>
</evidence>
<dbReference type="GO" id="GO:0048315">
    <property type="term" value="P:conidium formation"/>
    <property type="evidence" value="ECO:0007669"/>
    <property type="project" value="UniProtKB-KW"/>
</dbReference>
<dbReference type="InterPro" id="IPR040112">
    <property type="entry name" value="WetA"/>
</dbReference>